<dbReference type="Gene3D" id="1.20.120.520">
    <property type="entry name" value="nmb1532 protein domain like"/>
    <property type="match status" value="1"/>
</dbReference>
<dbReference type="EMBL" id="GL377610">
    <property type="protein sequence ID" value="EFJ18296.1"/>
    <property type="molecule type" value="Genomic_DNA"/>
</dbReference>
<dbReference type="InterPro" id="IPR036249">
    <property type="entry name" value="Thioredoxin-like_sf"/>
</dbReference>
<dbReference type="InterPro" id="IPR036282">
    <property type="entry name" value="Glutathione-S-Trfase_C_sf"/>
</dbReference>
<evidence type="ECO:0000313" key="3">
    <source>
        <dbReference type="EMBL" id="EFJ18296.1"/>
    </source>
</evidence>
<sequence>MGACFSRTECPCEARRNSSVAPAAEISGSTHFVRLSGLAISPFTARVRIALQFKGIQPDLVEPQLQDPSAWLDFERFPVLEHGSDTISGSSDAILDYIDRKFKQPPLIPSWKLKKKIRQWIAFVRDVFTPLVLEAWKNKDLRLDNDFHAKFSAAFGKLNAGIAENSSGGKFFMGAAMTMVDVYLVPFLELVEPLKFLHGINVGDENTKLADYIREMGSFPSYSPVSADKATLHGFACKELEDRSQGAPAVAYTVLQHLSIVRHLERLVDVSDGVRDFYHGQGKSKQKKKSKPQVAQRGSTMIQVGIATKLKNAARDYDRLLALMQEHAQMEEKVIFPALEKAERGVTKFANEDHARDFPMMNGVREDIKTVMVLEQGSFSHIEALSALADKLRTLKGSTVKHFLDEERELLPSLEVAGVDARKQELLMADGLSLMGASHSHLLPYLLSALLPHEIHQYMVLLQRSFREQQGKVERVVTILRSDDEFQGVWQIVQDRVPLVAADSVVASP</sequence>
<dbReference type="Pfam" id="PF13417">
    <property type="entry name" value="GST_N_3"/>
    <property type="match status" value="1"/>
</dbReference>
<dbReference type="InParanoid" id="D8SBQ2"/>
<evidence type="ECO:0008006" key="5">
    <source>
        <dbReference type="Google" id="ProtNLM"/>
    </source>
</evidence>
<gene>
    <name evidence="3" type="ORF">SELMODRAFT_420348</name>
</gene>
<dbReference type="InterPro" id="IPR004045">
    <property type="entry name" value="Glutathione_S-Trfase_N"/>
</dbReference>
<dbReference type="InterPro" id="IPR010987">
    <property type="entry name" value="Glutathione-S-Trfase_C-like"/>
</dbReference>
<reference evidence="3 4" key="1">
    <citation type="journal article" date="2011" name="Science">
        <title>The Selaginella genome identifies genetic changes associated with the evolution of vascular plants.</title>
        <authorList>
            <person name="Banks J.A."/>
            <person name="Nishiyama T."/>
            <person name="Hasebe M."/>
            <person name="Bowman J.L."/>
            <person name="Gribskov M."/>
            <person name="dePamphilis C."/>
            <person name="Albert V.A."/>
            <person name="Aono N."/>
            <person name="Aoyama T."/>
            <person name="Ambrose B.A."/>
            <person name="Ashton N.W."/>
            <person name="Axtell M.J."/>
            <person name="Barker E."/>
            <person name="Barker M.S."/>
            <person name="Bennetzen J.L."/>
            <person name="Bonawitz N.D."/>
            <person name="Chapple C."/>
            <person name="Cheng C."/>
            <person name="Correa L.G."/>
            <person name="Dacre M."/>
            <person name="DeBarry J."/>
            <person name="Dreyer I."/>
            <person name="Elias M."/>
            <person name="Engstrom E.M."/>
            <person name="Estelle M."/>
            <person name="Feng L."/>
            <person name="Finet C."/>
            <person name="Floyd S.K."/>
            <person name="Frommer W.B."/>
            <person name="Fujita T."/>
            <person name="Gramzow L."/>
            <person name="Gutensohn M."/>
            <person name="Harholt J."/>
            <person name="Hattori M."/>
            <person name="Heyl A."/>
            <person name="Hirai T."/>
            <person name="Hiwatashi Y."/>
            <person name="Ishikawa M."/>
            <person name="Iwata M."/>
            <person name="Karol K.G."/>
            <person name="Koehler B."/>
            <person name="Kolukisaoglu U."/>
            <person name="Kubo M."/>
            <person name="Kurata T."/>
            <person name="Lalonde S."/>
            <person name="Li K."/>
            <person name="Li Y."/>
            <person name="Litt A."/>
            <person name="Lyons E."/>
            <person name="Manning G."/>
            <person name="Maruyama T."/>
            <person name="Michael T.P."/>
            <person name="Mikami K."/>
            <person name="Miyazaki S."/>
            <person name="Morinaga S."/>
            <person name="Murata T."/>
            <person name="Mueller-Roeber B."/>
            <person name="Nelson D.R."/>
            <person name="Obara M."/>
            <person name="Oguri Y."/>
            <person name="Olmstead R.G."/>
            <person name="Onodera N."/>
            <person name="Petersen B.L."/>
            <person name="Pils B."/>
            <person name="Prigge M."/>
            <person name="Rensing S.A."/>
            <person name="Riano-Pachon D.M."/>
            <person name="Roberts A.W."/>
            <person name="Sato Y."/>
            <person name="Scheller H.V."/>
            <person name="Schulz B."/>
            <person name="Schulz C."/>
            <person name="Shakirov E.V."/>
            <person name="Shibagaki N."/>
            <person name="Shinohara N."/>
            <person name="Shippen D.E."/>
            <person name="Soerensen I."/>
            <person name="Sotooka R."/>
            <person name="Sugimoto N."/>
            <person name="Sugita M."/>
            <person name="Sumikawa N."/>
            <person name="Tanurdzic M."/>
            <person name="Theissen G."/>
            <person name="Ulvskov P."/>
            <person name="Wakazuki S."/>
            <person name="Weng J.K."/>
            <person name="Willats W.W."/>
            <person name="Wipf D."/>
            <person name="Wolf P.G."/>
            <person name="Yang L."/>
            <person name="Zimmer A.D."/>
            <person name="Zhu Q."/>
            <person name="Mitros T."/>
            <person name="Hellsten U."/>
            <person name="Loque D."/>
            <person name="Otillar R."/>
            <person name="Salamov A."/>
            <person name="Schmutz J."/>
            <person name="Shapiro H."/>
            <person name="Lindquist E."/>
            <person name="Lucas S."/>
            <person name="Rokhsar D."/>
            <person name="Grigoriev I.V."/>
        </authorList>
    </citation>
    <scope>NUCLEOTIDE SEQUENCE [LARGE SCALE GENOMIC DNA]</scope>
</reference>
<organism evidence="4">
    <name type="scientific">Selaginella moellendorffii</name>
    <name type="common">Spikemoss</name>
    <dbReference type="NCBI Taxonomy" id="88036"/>
    <lineage>
        <taxon>Eukaryota</taxon>
        <taxon>Viridiplantae</taxon>
        <taxon>Streptophyta</taxon>
        <taxon>Embryophyta</taxon>
        <taxon>Tracheophyta</taxon>
        <taxon>Lycopodiopsida</taxon>
        <taxon>Selaginellales</taxon>
        <taxon>Selaginellaceae</taxon>
        <taxon>Selaginella</taxon>
    </lineage>
</organism>
<dbReference type="Pfam" id="PF01814">
    <property type="entry name" value="Hemerythrin"/>
    <property type="match status" value="1"/>
</dbReference>
<dbReference type="Gene3D" id="3.40.30.10">
    <property type="entry name" value="Glutaredoxin"/>
    <property type="match status" value="1"/>
</dbReference>
<dbReference type="KEGG" id="smo:SELMODRAFT_420348"/>
<protein>
    <recommendedName>
        <fullName evidence="5">Hemerythrin class glutathione S-transferase</fullName>
    </recommendedName>
</protein>
<dbReference type="OrthoDB" id="4951845at2759"/>
<dbReference type="PANTHER" id="PTHR35739:SF1">
    <property type="entry name" value="OS01G0861700 PROTEIN"/>
    <property type="match status" value="1"/>
</dbReference>
<dbReference type="SUPFAM" id="SSF52833">
    <property type="entry name" value="Thioredoxin-like"/>
    <property type="match status" value="1"/>
</dbReference>
<dbReference type="PROSITE" id="PS50404">
    <property type="entry name" value="GST_NTER"/>
    <property type="match status" value="1"/>
</dbReference>
<feature type="domain" description="GST C-terminal" evidence="2">
    <location>
        <begin position="110"/>
        <end position="240"/>
    </location>
</feature>
<dbReference type="PANTHER" id="PTHR35739">
    <property type="entry name" value="OS01G0861700 PROTEIN"/>
    <property type="match status" value="1"/>
</dbReference>
<feature type="domain" description="GST N-terminal" evidence="1">
    <location>
        <begin position="31"/>
        <end position="106"/>
    </location>
</feature>
<evidence type="ECO:0000259" key="2">
    <source>
        <dbReference type="PROSITE" id="PS50405"/>
    </source>
</evidence>
<dbReference type="InterPro" id="IPR040079">
    <property type="entry name" value="Glutathione_S-Trfase"/>
</dbReference>
<dbReference type="Proteomes" id="UP000001514">
    <property type="component" value="Unassembled WGS sequence"/>
</dbReference>
<evidence type="ECO:0000313" key="4">
    <source>
        <dbReference type="Proteomes" id="UP000001514"/>
    </source>
</evidence>
<dbReference type="FunCoup" id="D8SBQ2">
    <property type="interactions" value="1433"/>
</dbReference>
<dbReference type="OMA" id="PHEIQQY"/>
<dbReference type="Gene3D" id="1.20.1050.10">
    <property type="match status" value="1"/>
</dbReference>
<dbReference type="SUPFAM" id="SSF47616">
    <property type="entry name" value="GST C-terminal domain-like"/>
    <property type="match status" value="1"/>
</dbReference>
<dbReference type="AlphaFoldDB" id="D8SBQ2"/>
<dbReference type="InterPro" id="IPR012312">
    <property type="entry name" value="Hemerythrin-like"/>
</dbReference>
<proteinExistence type="predicted"/>
<dbReference type="eggNOG" id="KOG0406">
    <property type="taxonomic scope" value="Eukaryota"/>
</dbReference>
<accession>D8SBQ2</accession>
<keyword evidence="4" id="KW-1185">Reference proteome</keyword>
<dbReference type="SFLD" id="SFLDS00019">
    <property type="entry name" value="Glutathione_Transferase_(cytos"/>
    <property type="match status" value="1"/>
</dbReference>
<evidence type="ECO:0000259" key="1">
    <source>
        <dbReference type="PROSITE" id="PS50404"/>
    </source>
</evidence>
<dbReference type="PROSITE" id="PS50405">
    <property type="entry name" value="GST_CTER"/>
    <property type="match status" value="1"/>
</dbReference>
<dbReference type="Gramene" id="EFJ18296">
    <property type="protein sequence ID" value="EFJ18296"/>
    <property type="gene ID" value="SELMODRAFT_420348"/>
</dbReference>
<dbReference type="CDD" id="cd12108">
    <property type="entry name" value="Hr-like"/>
    <property type="match status" value="1"/>
</dbReference>
<name>D8SBQ2_SELML</name>
<dbReference type="HOGENOM" id="CLU_530416_0_0_1"/>
<dbReference type="STRING" id="88036.D8SBQ2"/>